<protein>
    <recommendedName>
        <fullName evidence="5">NADH-quinone oxidoreductase subunit H</fullName>
        <ecNumber evidence="5">7.1.1.-</ecNumber>
    </recommendedName>
    <alternativeName>
        <fullName evidence="5">NADH dehydrogenase I subunit H</fullName>
    </alternativeName>
    <alternativeName>
        <fullName evidence="5">NDH-1 subunit H</fullName>
    </alternativeName>
</protein>
<keyword evidence="5" id="KW-0874">Quinone</keyword>
<evidence type="ECO:0000256" key="5">
    <source>
        <dbReference type="HAMAP-Rule" id="MF_01350"/>
    </source>
</evidence>
<dbReference type="NCBIfam" id="NF004743">
    <property type="entry name" value="PRK06076.1-4"/>
    <property type="match status" value="1"/>
</dbReference>
<dbReference type="Proteomes" id="UP000250006">
    <property type="component" value="Unassembled WGS sequence"/>
</dbReference>
<keyword evidence="4 5" id="KW-0472">Membrane</keyword>
<dbReference type="PANTHER" id="PTHR11432:SF3">
    <property type="entry name" value="NADH-UBIQUINONE OXIDOREDUCTASE CHAIN 1"/>
    <property type="match status" value="1"/>
</dbReference>
<feature type="transmembrane region" description="Helical" evidence="5">
    <location>
        <begin position="35"/>
        <end position="55"/>
    </location>
</feature>
<dbReference type="EC" id="7.1.1.-" evidence="5"/>
<evidence type="ECO:0000256" key="1">
    <source>
        <dbReference type="ARBA" id="ARBA00004141"/>
    </source>
</evidence>
<evidence type="ECO:0000313" key="9">
    <source>
        <dbReference type="Proteomes" id="UP000250006"/>
    </source>
</evidence>
<accession>A0ABY1VNH5</accession>
<keyword evidence="5" id="KW-1003">Cell membrane</keyword>
<comment type="catalytic activity">
    <reaction evidence="5">
        <text>a quinone + NADH + 5 H(+)(in) = a quinol + NAD(+) + 4 H(+)(out)</text>
        <dbReference type="Rhea" id="RHEA:57888"/>
        <dbReference type="ChEBI" id="CHEBI:15378"/>
        <dbReference type="ChEBI" id="CHEBI:24646"/>
        <dbReference type="ChEBI" id="CHEBI:57540"/>
        <dbReference type="ChEBI" id="CHEBI:57945"/>
        <dbReference type="ChEBI" id="CHEBI:132124"/>
    </reaction>
</comment>
<evidence type="ECO:0000256" key="3">
    <source>
        <dbReference type="ARBA" id="ARBA00022989"/>
    </source>
</evidence>
<comment type="similarity">
    <text evidence="5 6">Belongs to the complex I subunit 1 family.</text>
</comment>
<evidence type="ECO:0000256" key="4">
    <source>
        <dbReference type="ARBA" id="ARBA00023136"/>
    </source>
</evidence>
<reference evidence="8 9" key="1">
    <citation type="submission" date="2018-06" db="EMBL/GenBank/DDBJ databases">
        <authorList>
            <consortium name="Pathogen Informatics"/>
            <person name="Doyle S."/>
        </authorList>
    </citation>
    <scope>NUCLEOTIDE SEQUENCE [LARGE SCALE GENOMIC DNA]</scope>
    <source>
        <strain evidence="8 9">NCTC11535</strain>
    </source>
</reference>
<gene>
    <name evidence="5 8" type="primary">nuoH</name>
    <name evidence="8" type="ORF">NCTC11535_00912</name>
</gene>
<comment type="subunit">
    <text evidence="5">NDH-1 is composed of 14 different subunits. Subunits NuoA, H, J, K, L, M, N constitute the membrane sector of the complex.</text>
</comment>
<dbReference type="PANTHER" id="PTHR11432">
    <property type="entry name" value="NADH DEHYDROGENASE SUBUNIT 1"/>
    <property type="match status" value="1"/>
</dbReference>
<keyword evidence="5" id="KW-0830">Ubiquinone</keyword>
<feature type="transmembrane region" description="Helical" evidence="5">
    <location>
        <begin position="103"/>
        <end position="124"/>
    </location>
</feature>
<dbReference type="EMBL" id="UAPQ01000006">
    <property type="protein sequence ID" value="SPT53252.1"/>
    <property type="molecule type" value="Genomic_DNA"/>
</dbReference>
<feature type="region of interest" description="Disordered" evidence="7">
    <location>
        <begin position="427"/>
        <end position="465"/>
    </location>
</feature>
<keyword evidence="9" id="KW-1185">Reference proteome</keyword>
<name>A0ABY1VNH5_9ACTO</name>
<keyword evidence="5" id="KW-1278">Translocase</keyword>
<proteinExistence type="inferred from homology"/>
<dbReference type="RefSeq" id="WP_111836208.1">
    <property type="nucleotide sequence ID" value="NZ_UAPQ01000006.1"/>
</dbReference>
<keyword evidence="8" id="KW-0560">Oxidoreductase</keyword>
<feature type="transmembrane region" description="Helical" evidence="5">
    <location>
        <begin position="215"/>
        <end position="234"/>
    </location>
</feature>
<comment type="subcellular location">
    <subcellularLocation>
        <location evidence="5 6">Cell membrane</location>
        <topology evidence="5 6">Multi-pass membrane protein</topology>
    </subcellularLocation>
    <subcellularLocation>
        <location evidence="1">Membrane</location>
        <topology evidence="1">Multi-pass membrane protein</topology>
    </subcellularLocation>
</comment>
<keyword evidence="2 5" id="KW-0812">Transmembrane</keyword>
<evidence type="ECO:0000256" key="7">
    <source>
        <dbReference type="SAM" id="MobiDB-lite"/>
    </source>
</evidence>
<organism evidence="8 9">
    <name type="scientific">Actinomyces bovis</name>
    <dbReference type="NCBI Taxonomy" id="1658"/>
    <lineage>
        <taxon>Bacteria</taxon>
        <taxon>Bacillati</taxon>
        <taxon>Actinomycetota</taxon>
        <taxon>Actinomycetes</taxon>
        <taxon>Actinomycetales</taxon>
        <taxon>Actinomycetaceae</taxon>
        <taxon>Actinomyces</taxon>
    </lineage>
</organism>
<comment type="caution">
    <text evidence="8">The sequence shown here is derived from an EMBL/GenBank/DDBJ whole genome shotgun (WGS) entry which is preliminary data.</text>
</comment>
<dbReference type="PROSITE" id="PS00668">
    <property type="entry name" value="COMPLEX1_ND1_2"/>
    <property type="match status" value="1"/>
</dbReference>
<feature type="transmembrane region" description="Helical" evidence="5">
    <location>
        <begin position="337"/>
        <end position="358"/>
    </location>
</feature>
<feature type="transmembrane region" description="Helical" evidence="5">
    <location>
        <begin position="263"/>
        <end position="285"/>
    </location>
</feature>
<evidence type="ECO:0000256" key="2">
    <source>
        <dbReference type="ARBA" id="ARBA00022692"/>
    </source>
</evidence>
<keyword evidence="5 6" id="KW-0520">NAD</keyword>
<dbReference type="Pfam" id="PF00146">
    <property type="entry name" value="NADHdh"/>
    <property type="match status" value="1"/>
</dbReference>
<sequence>MSPATLIPGLLTAVPNSRLDGVVADFSQETWWLSVLKAVFILLFLIVSVIVAIWAERRVLARVQTRPGPNVNGPLGLPQLIADATKLLLKEDFWLAGAEKFSYMLAPMIAAFSAFMVFAIIPFGPQVSIFGHSTPLQLTDFPVAVLYVLAVSSFGIYGIILGGWSTHSTYPLLGAVRSAAQVISYELSMSLAILSVFVVSGTMSTSGIVDSQQTLWWIIGIAPSFIIYVISMVAEVNRLPFDLPEAEGELVAGHMVEYSSMKFAWYFLGEYINMFNVSAVCTTLFLGGWRSFILASFWPGANEGWWPMLWFIGKVWCLMLFMIVTRGTLVRFRYDHFMAFGWKFLIPVGLVWFAMVSVVQGSRFFTGISFTGIMAVIAGILIVALILMFVIPGGEPEDAREHMLSGDGTLIVPGEEIDAFAGGFPVPPLPGQTLPTSPRQMRREEQLVSHRQITPDVDVQEGTDD</sequence>
<dbReference type="InterPro" id="IPR001694">
    <property type="entry name" value="NADH_UbQ_OxRdtase_su1/FPO"/>
</dbReference>
<feature type="transmembrane region" description="Helical" evidence="5">
    <location>
        <begin position="305"/>
        <end position="325"/>
    </location>
</feature>
<dbReference type="PROSITE" id="PS00667">
    <property type="entry name" value="COMPLEX1_ND1_1"/>
    <property type="match status" value="1"/>
</dbReference>
<feature type="transmembrane region" description="Helical" evidence="5">
    <location>
        <begin position="364"/>
        <end position="391"/>
    </location>
</feature>
<feature type="transmembrane region" description="Helical" evidence="5">
    <location>
        <begin position="185"/>
        <end position="209"/>
    </location>
</feature>
<comment type="function">
    <text evidence="5">NDH-1 shuttles electrons from NADH, via FMN and iron-sulfur (Fe-S) centers, to quinones in the respiratory chain. The immediate electron acceptor for the enzyme in this species is believed to be ubiquinone. Couples the redox reaction to proton translocation (for every two electrons transferred, four hydrogen ions are translocated across the cytoplasmic membrane), and thus conserves the redox energy in a proton gradient. This subunit may bind ubiquinone.</text>
</comment>
<feature type="transmembrane region" description="Helical" evidence="5">
    <location>
        <begin position="144"/>
        <end position="164"/>
    </location>
</feature>
<dbReference type="InterPro" id="IPR018086">
    <property type="entry name" value="NADH_UbQ_OxRdtase_su1_CS"/>
</dbReference>
<evidence type="ECO:0000256" key="6">
    <source>
        <dbReference type="RuleBase" id="RU000471"/>
    </source>
</evidence>
<evidence type="ECO:0000313" key="8">
    <source>
        <dbReference type="EMBL" id="SPT53252.1"/>
    </source>
</evidence>
<dbReference type="GO" id="GO:0016491">
    <property type="term" value="F:oxidoreductase activity"/>
    <property type="evidence" value="ECO:0007669"/>
    <property type="project" value="UniProtKB-KW"/>
</dbReference>
<dbReference type="HAMAP" id="MF_01350">
    <property type="entry name" value="NDH1_NuoH"/>
    <property type="match status" value="1"/>
</dbReference>
<keyword evidence="3 5" id="KW-1133">Transmembrane helix</keyword>